<dbReference type="PANTHER" id="PTHR24257:SF15">
    <property type="entry name" value="MYELOBLASTIN"/>
    <property type="match status" value="1"/>
</dbReference>
<dbReference type="InterPro" id="IPR050850">
    <property type="entry name" value="Peptidase_S1_Elastase_sf"/>
</dbReference>
<evidence type="ECO:0000256" key="4">
    <source>
        <dbReference type="SAM" id="SignalP"/>
    </source>
</evidence>
<evidence type="ECO:0000256" key="2">
    <source>
        <dbReference type="RuleBase" id="RU363034"/>
    </source>
</evidence>
<dbReference type="SUPFAM" id="SSF50494">
    <property type="entry name" value="Trypsin-like serine proteases"/>
    <property type="match status" value="1"/>
</dbReference>
<keyword evidence="6" id="KW-1185">Reference proteome</keyword>
<name>A0ABM4SKS3_BOSIN</name>
<dbReference type="PROSITE" id="PS00134">
    <property type="entry name" value="TRYPSIN_HIS"/>
    <property type="match status" value="1"/>
</dbReference>
<evidence type="ECO:0000313" key="7">
    <source>
        <dbReference type="RefSeq" id="XP_070648398.1"/>
    </source>
</evidence>
<dbReference type="CDD" id="cd00190">
    <property type="entry name" value="Tryp_SPc"/>
    <property type="match status" value="1"/>
</dbReference>
<keyword evidence="2" id="KW-0378">Hydrolase</keyword>
<dbReference type="Pfam" id="PF00089">
    <property type="entry name" value="Trypsin"/>
    <property type="match status" value="1"/>
</dbReference>
<protein>
    <submittedName>
        <fullName evidence="7">Myeloblastin</fullName>
    </submittedName>
</protein>
<reference evidence="7" key="1">
    <citation type="submission" date="2025-08" db="UniProtKB">
        <authorList>
            <consortium name="RefSeq"/>
        </authorList>
    </citation>
    <scope>IDENTIFICATION</scope>
    <source>
        <tissue evidence="7">Blood</tissue>
    </source>
</reference>
<dbReference type="InterPro" id="IPR018114">
    <property type="entry name" value="TRYPSIN_HIS"/>
</dbReference>
<keyword evidence="1" id="KW-1015">Disulfide bond</keyword>
<dbReference type="PANTHER" id="PTHR24257">
    <property type="entry name" value="CHYMOTRYPSIN-LIKE ELASTASE FAMILY MEMBER"/>
    <property type="match status" value="1"/>
</dbReference>
<dbReference type="SMART" id="SM00020">
    <property type="entry name" value="Tryp_SPc"/>
    <property type="match status" value="1"/>
</dbReference>
<evidence type="ECO:0000256" key="3">
    <source>
        <dbReference type="SAM" id="MobiDB-lite"/>
    </source>
</evidence>
<evidence type="ECO:0000256" key="1">
    <source>
        <dbReference type="ARBA" id="ARBA00023157"/>
    </source>
</evidence>
<dbReference type="Gene3D" id="2.40.10.10">
    <property type="entry name" value="Trypsin-like serine proteases"/>
    <property type="match status" value="2"/>
</dbReference>
<feature type="chain" id="PRO_5046060532" evidence="4">
    <location>
        <begin position="27"/>
        <end position="328"/>
    </location>
</feature>
<sequence>MPGSCRRPSPSLAPVLLAVLLGGGESESQARSLSPIRPQSVLPWDPQFADRETQAPWDSGPGSDSASSPVPCLGSLEVGRGRQKRRLPLTLASPGAARAVEIVGGREAQPHSRPYVASLQLASGSHFCGGTLVHPSFVLTAAHCLNNLNPQRVRVVLGAHRLQTPEPTQQRLGISRLFENNYNPQEKLNDVLLLQLDQPATLNTHVAVAQLPQQAQPLPHGTQCLAMGWGRLGTLEPLPQVLQELNVTVVTFLCRPQNVCTYVPRRSAGICFGDSGGPLICNGVLHGVDSFVIRGCATGQYPDFFARVSLYVDWINSVLSSVGGKDSP</sequence>
<feature type="signal peptide" evidence="4">
    <location>
        <begin position="1"/>
        <end position="26"/>
    </location>
</feature>
<keyword evidence="4" id="KW-0732">Signal</keyword>
<gene>
    <name evidence="7" type="primary">PRTN3</name>
</gene>
<feature type="domain" description="Peptidase S1" evidence="5">
    <location>
        <begin position="102"/>
        <end position="320"/>
    </location>
</feature>
<accession>A0ABM4SKS3</accession>
<dbReference type="Proteomes" id="UP001652663">
    <property type="component" value="Chromosome 7"/>
</dbReference>
<dbReference type="GeneID" id="139183996"/>
<proteinExistence type="predicted"/>
<dbReference type="PROSITE" id="PS00135">
    <property type="entry name" value="TRYPSIN_SER"/>
    <property type="match status" value="1"/>
</dbReference>
<keyword evidence="2" id="KW-0645">Protease</keyword>
<dbReference type="InterPro" id="IPR001254">
    <property type="entry name" value="Trypsin_dom"/>
</dbReference>
<organism evidence="6 7">
    <name type="scientific">Bos indicus</name>
    <name type="common">Zebu</name>
    <dbReference type="NCBI Taxonomy" id="9915"/>
    <lineage>
        <taxon>Eukaryota</taxon>
        <taxon>Metazoa</taxon>
        <taxon>Chordata</taxon>
        <taxon>Craniata</taxon>
        <taxon>Vertebrata</taxon>
        <taxon>Euteleostomi</taxon>
        <taxon>Mammalia</taxon>
        <taxon>Eutheria</taxon>
        <taxon>Laurasiatheria</taxon>
        <taxon>Artiodactyla</taxon>
        <taxon>Ruminantia</taxon>
        <taxon>Pecora</taxon>
        <taxon>Bovidae</taxon>
        <taxon>Bovinae</taxon>
        <taxon>Bos</taxon>
    </lineage>
</organism>
<dbReference type="RefSeq" id="XP_070648398.1">
    <property type="nucleotide sequence ID" value="XM_070792297.1"/>
</dbReference>
<dbReference type="InterPro" id="IPR009003">
    <property type="entry name" value="Peptidase_S1_PA"/>
</dbReference>
<dbReference type="PROSITE" id="PS50240">
    <property type="entry name" value="TRYPSIN_DOM"/>
    <property type="match status" value="1"/>
</dbReference>
<dbReference type="InterPro" id="IPR043504">
    <property type="entry name" value="Peptidase_S1_PA_chymotrypsin"/>
</dbReference>
<dbReference type="PRINTS" id="PR00722">
    <property type="entry name" value="CHYMOTRYPSIN"/>
</dbReference>
<evidence type="ECO:0000259" key="5">
    <source>
        <dbReference type="PROSITE" id="PS50240"/>
    </source>
</evidence>
<dbReference type="InterPro" id="IPR001314">
    <property type="entry name" value="Peptidase_S1A"/>
</dbReference>
<dbReference type="InterPro" id="IPR033116">
    <property type="entry name" value="TRYPSIN_SER"/>
</dbReference>
<feature type="compositionally biased region" description="Low complexity" evidence="3">
    <location>
        <begin position="58"/>
        <end position="69"/>
    </location>
</feature>
<evidence type="ECO:0000313" key="6">
    <source>
        <dbReference type="Proteomes" id="UP001652663"/>
    </source>
</evidence>
<keyword evidence="2" id="KW-0720">Serine protease</keyword>
<feature type="region of interest" description="Disordered" evidence="3">
    <location>
        <begin position="27"/>
        <end position="77"/>
    </location>
</feature>